<evidence type="ECO:0000313" key="2">
    <source>
        <dbReference type="Proteomes" id="UP000886501"/>
    </source>
</evidence>
<organism evidence="1 2">
    <name type="scientific">Thelephora ganbajun</name>
    <name type="common">Ganba fungus</name>
    <dbReference type="NCBI Taxonomy" id="370292"/>
    <lineage>
        <taxon>Eukaryota</taxon>
        <taxon>Fungi</taxon>
        <taxon>Dikarya</taxon>
        <taxon>Basidiomycota</taxon>
        <taxon>Agaricomycotina</taxon>
        <taxon>Agaricomycetes</taxon>
        <taxon>Thelephorales</taxon>
        <taxon>Thelephoraceae</taxon>
        <taxon>Thelephora</taxon>
    </lineage>
</organism>
<reference evidence="1" key="2">
    <citation type="journal article" date="2020" name="Nat. Commun.">
        <title>Large-scale genome sequencing of mycorrhizal fungi provides insights into the early evolution of symbiotic traits.</title>
        <authorList>
            <person name="Miyauchi S."/>
            <person name="Kiss E."/>
            <person name="Kuo A."/>
            <person name="Drula E."/>
            <person name="Kohler A."/>
            <person name="Sanchez-Garcia M."/>
            <person name="Morin E."/>
            <person name="Andreopoulos B."/>
            <person name="Barry K.W."/>
            <person name="Bonito G."/>
            <person name="Buee M."/>
            <person name="Carver A."/>
            <person name="Chen C."/>
            <person name="Cichocki N."/>
            <person name="Clum A."/>
            <person name="Culley D."/>
            <person name="Crous P.W."/>
            <person name="Fauchery L."/>
            <person name="Girlanda M."/>
            <person name="Hayes R.D."/>
            <person name="Keri Z."/>
            <person name="LaButti K."/>
            <person name="Lipzen A."/>
            <person name="Lombard V."/>
            <person name="Magnuson J."/>
            <person name="Maillard F."/>
            <person name="Murat C."/>
            <person name="Nolan M."/>
            <person name="Ohm R.A."/>
            <person name="Pangilinan J."/>
            <person name="Pereira M.F."/>
            <person name="Perotto S."/>
            <person name="Peter M."/>
            <person name="Pfister S."/>
            <person name="Riley R."/>
            <person name="Sitrit Y."/>
            <person name="Stielow J.B."/>
            <person name="Szollosi G."/>
            <person name="Zifcakova L."/>
            <person name="Stursova M."/>
            <person name="Spatafora J.W."/>
            <person name="Tedersoo L."/>
            <person name="Vaario L.M."/>
            <person name="Yamada A."/>
            <person name="Yan M."/>
            <person name="Wang P."/>
            <person name="Xu J."/>
            <person name="Bruns T."/>
            <person name="Baldrian P."/>
            <person name="Vilgalys R."/>
            <person name="Dunand C."/>
            <person name="Henrissat B."/>
            <person name="Grigoriev I.V."/>
            <person name="Hibbett D."/>
            <person name="Nagy L.G."/>
            <person name="Martin F.M."/>
        </authorList>
    </citation>
    <scope>NUCLEOTIDE SEQUENCE</scope>
    <source>
        <strain evidence="1">P2</strain>
    </source>
</reference>
<gene>
    <name evidence="1" type="ORF">BDM02DRAFT_3187243</name>
</gene>
<dbReference type="EMBL" id="MU118016">
    <property type="protein sequence ID" value="KAF9648272.1"/>
    <property type="molecule type" value="Genomic_DNA"/>
</dbReference>
<name>A0ACB6ZFD6_THEGA</name>
<protein>
    <submittedName>
        <fullName evidence="1">Ectomycorrhiza-regulated esterase</fullName>
    </submittedName>
</protein>
<evidence type="ECO:0000313" key="1">
    <source>
        <dbReference type="EMBL" id="KAF9648272.1"/>
    </source>
</evidence>
<accession>A0ACB6ZFD6</accession>
<keyword evidence="2" id="KW-1185">Reference proteome</keyword>
<proteinExistence type="predicted"/>
<sequence length="291" mass="33259">MSGDRKSSKIYIPHTKDEGCNIVGILEQLDPDGDTRGRPIALLLHGSLGHKDYIYQKRLGQQLPIDSFRFDFRGGHETPGEFAHGNFNSDIVDVDVVVKHLKSKYGYVVTTIVSHSKASKVAMRYLCTHEEDAADVRCYVNVAGRYRMRVNHEKLYPGLDKSFETLGYHELQATIAGEPRTLRIYPHHVEEFCSWDTSIVWDKFPHHIHVLTIHGIMDTRIPVYDAVLYSRALGNRSPGTHNLCLIEDADHNFTRPGNRETIIETILKWYDVVYKGECKTGIWETGVRPRL</sequence>
<reference evidence="1" key="1">
    <citation type="submission" date="2019-10" db="EMBL/GenBank/DDBJ databases">
        <authorList>
            <consortium name="DOE Joint Genome Institute"/>
            <person name="Kuo A."/>
            <person name="Miyauchi S."/>
            <person name="Kiss E."/>
            <person name="Drula E."/>
            <person name="Kohler A."/>
            <person name="Sanchez-Garcia M."/>
            <person name="Andreopoulos B."/>
            <person name="Barry K.W."/>
            <person name="Bonito G."/>
            <person name="Buee M."/>
            <person name="Carver A."/>
            <person name="Chen C."/>
            <person name="Cichocki N."/>
            <person name="Clum A."/>
            <person name="Culley D."/>
            <person name="Crous P.W."/>
            <person name="Fauchery L."/>
            <person name="Girlanda M."/>
            <person name="Hayes R."/>
            <person name="Keri Z."/>
            <person name="Labutti K."/>
            <person name="Lipzen A."/>
            <person name="Lombard V."/>
            <person name="Magnuson J."/>
            <person name="Maillard F."/>
            <person name="Morin E."/>
            <person name="Murat C."/>
            <person name="Nolan M."/>
            <person name="Ohm R."/>
            <person name="Pangilinan J."/>
            <person name="Pereira M."/>
            <person name="Perotto S."/>
            <person name="Peter M."/>
            <person name="Riley R."/>
            <person name="Sitrit Y."/>
            <person name="Stielow B."/>
            <person name="Szollosi G."/>
            <person name="Zifcakova L."/>
            <person name="Stursova M."/>
            <person name="Spatafora J.W."/>
            <person name="Tedersoo L."/>
            <person name="Vaario L.-M."/>
            <person name="Yamada A."/>
            <person name="Yan M."/>
            <person name="Wang P."/>
            <person name="Xu J."/>
            <person name="Bruns T."/>
            <person name="Baldrian P."/>
            <person name="Vilgalys R."/>
            <person name="Henrissat B."/>
            <person name="Grigoriev I.V."/>
            <person name="Hibbett D."/>
            <person name="Nagy L.G."/>
            <person name="Martin F.M."/>
        </authorList>
    </citation>
    <scope>NUCLEOTIDE SEQUENCE</scope>
    <source>
        <strain evidence="1">P2</strain>
    </source>
</reference>
<dbReference type="Proteomes" id="UP000886501">
    <property type="component" value="Unassembled WGS sequence"/>
</dbReference>
<comment type="caution">
    <text evidence="1">The sequence shown here is derived from an EMBL/GenBank/DDBJ whole genome shotgun (WGS) entry which is preliminary data.</text>
</comment>